<keyword evidence="7" id="KW-1185">Reference proteome</keyword>
<evidence type="ECO:0000313" key="6">
    <source>
        <dbReference type="EMBL" id="MCQ8187560.1"/>
    </source>
</evidence>
<dbReference type="Proteomes" id="UP001204746">
    <property type="component" value="Unassembled WGS sequence"/>
</dbReference>
<dbReference type="EMBL" id="JANIAA010000002">
    <property type="protein sequence ID" value="MCQ8187560.1"/>
    <property type="molecule type" value="Genomic_DNA"/>
</dbReference>
<name>A0ABT1USM5_9ACTN</name>
<feature type="domain" description="Alcohol dehydrogenase-like C-terminal" evidence="4">
    <location>
        <begin position="183"/>
        <end position="296"/>
    </location>
</feature>
<gene>
    <name evidence="6" type="ORF">NP777_04685</name>
</gene>
<reference evidence="6 7" key="1">
    <citation type="submission" date="2022-07" db="EMBL/GenBank/DDBJ databases">
        <authorList>
            <person name="Phongsopitanun W."/>
            <person name="Tanasupawat S."/>
        </authorList>
    </citation>
    <scope>NUCLEOTIDE SEQUENCE [LARGE SCALE GENOMIC DNA]</scope>
    <source>
        <strain evidence="6 7">RCU-064</strain>
    </source>
</reference>
<dbReference type="InterPro" id="IPR036291">
    <property type="entry name" value="NAD(P)-bd_dom_sf"/>
</dbReference>
<keyword evidence="2" id="KW-0479">Metal-binding</keyword>
<dbReference type="Gene3D" id="3.90.180.10">
    <property type="entry name" value="Medium-chain alcohol dehydrogenases, catalytic domain"/>
    <property type="match status" value="1"/>
</dbReference>
<evidence type="ECO:0000256" key="3">
    <source>
        <dbReference type="ARBA" id="ARBA00022833"/>
    </source>
</evidence>
<dbReference type="PANTHER" id="PTHR42813">
    <property type="entry name" value="ZINC-TYPE ALCOHOL DEHYDROGENASE-LIKE"/>
    <property type="match status" value="1"/>
</dbReference>
<dbReference type="SUPFAM" id="SSF51735">
    <property type="entry name" value="NAD(P)-binding Rossmann-fold domains"/>
    <property type="match status" value="1"/>
</dbReference>
<dbReference type="InterPro" id="IPR011032">
    <property type="entry name" value="GroES-like_sf"/>
</dbReference>
<evidence type="ECO:0000259" key="5">
    <source>
        <dbReference type="Pfam" id="PF08240"/>
    </source>
</evidence>
<accession>A0ABT1USM5</accession>
<dbReference type="Gene3D" id="3.40.50.720">
    <property type="entry name" value="NAD(P)-binding Rossmann-like Domain"/>
    <property type="match status" value="1"/>
</dbReference>
<feature type="domain" description="Alcohol dehydrogenase-like N-terminal" evidence="5">
    <location>
        <begin position="27"/>
        <end position="139"/>
    </location>
</feature>
<evidence type="ECO:0000256" key="1">
    <source>
        <dbReference type="ARBA" id="ARBA00001947"/>
    </source>
</evidence>
<dbReference type="RefSeq" id="WP_256649082.1">
    <property type="nucleotide sequence ID" value="NZ_JANIAA010000002.1"/>
</dbReference>
<proteinExistence type="predicted"/>
<evidence type="ECO:0000256" key="2">
    <source>
        <dbReference type="ARBA" id="ARBA00022723"/>
    </source>
</evidence>
<dbReference type="InterPro" id="IPR013154">
    <property type="entry name" value="ADH-like_N"/>
</dbReference>
<dbReference type="Pfam" id="PF00107">
    <property type="entry name" value="ADH_zinc_N"/>
    <property type="match status" value="1"/>
</dbReference>
<comment type="cofactor">
    <cofactor evidence="1">
        <name>Zn(2+)</name>
        <dbReference type="ChEBI" id="CHEBI:29105"/>
    </cofactor>
</comment>
<comment type="caution">
    <text evidence="6">The sequence shown here is derived from an EMBL/GenBank/DDBJ whole genome shotgun (WGS) entry which is preliminary data.</text>
</comment>
<evidence type="ECO:0000259" key="4">
    <source>
        <dbReference type="Pfam" id="PF00107"/>
    </source>
</evidence>
<dbReference type="InterPro" id="IPR013149">
    <property type="entry name" value="ADH-like_C"/>
</dbReference>
<dbReference type="Pfam" id="PF08240">
    <property type="entry name" value="ADH_N"/>
    <property type="match status" value="1"/>
</dbReference>
<dbReference type="SUPFAM" id="SSF50129">
    <property type="entry name" value="GroES-like"/>
    <property type="match status" value="1"/>
</dbReference>
<dbReference type="PANTHER" id="PTHR42813:SF7">
    <property type="entry name" value="ALCOHOL DEHYDROGENASE (ZN-DEPENDENT)-RELATED"/>
    <property type="match status" value="1"/>
</dbReference>
<evidence type="ECO:0000313" key="7">
    <source>
        <dbReference type="Proteomes" id="UP001204746"/>
    </source>
</evidence>
<organism evidence="6 7">
    <name type="scientific">Streptomyces rugosispiralis</name>
    <dbReference type="NCBI Taxonomy" id="2967341"/>
    <lineage>
        <taxon>Bacteria</taxon>
        <taxon>Bacillati</taxon>
        <taxon>Actinomycetota</taxon>
        <taxon>Actinomycetes</taxon>
        <taxon>Kitasatosporales</taxon>
        <taxon>Streptomycetaceae</taxon>
        <taxon>Streptomyces</taxon>
    </lineage>
</organism>
<protein>
    <submittedName>
        <fullName evidence="6">Alcohol dehydrogenase catalytic domain-containing protein</fullName>
    </submittedName>
</protein>
<keyword evidence="3" id="KW-0862">Zinc</keyword>
<sequence length="351" mass="37459">MRELTYVARNTLEWREAPDPEPRSDLEAIVAPVAATSCDVDTAILAGHGFIDPPFALGHECVARVVETGDAVTTVAPGDLVVVPWSLNCGGCGNCRAGLTAHCTAVPHMAMYGAPIGGDWGGLFSDLVRVPWADAMLVPLPADLDPVAMASAGDNWSLSWRLVAPHLTARPAARVLVVARGSIGLYVCDIARALGASEVLYVDPDPEHRELARGYGATTAEALEPVRHGFDIAVEATGRVDQLALAVKSLAPEGICESAGNHFRPGELPLLDMYLTGVTLRVARDNVRGHLPDALDLARSGKVDPARVVSHVLDWEQLPDALPEKHLKPVFVRADDRARQDGSHSLGRETR</sequence>